<evidence type="ECO:0000313" key="7">
    <source>
        <dbReference type="Proteomes" id="UP000254808"/>
    </source>
</evidence>
<dbReference type="GO" id="GO:1990281">
    <property type="term" value="C:efflux pump complex"/>
    <property type="evidence" value="ECO:0007669"/>
    <property type="project" value="TreeGrafter"/>
</dbReference>
<feature type="domain" description="CzcB-like barrel-sandwich hybrid" evidence="5">
    <location>
        <begin position="68"/>
        <end position="206"/>
    </location>
</feature>
<dbReference type="Gene3D" id="2.40.30.170">
    <property type="match status" value="1"/>
</dbReference>
<keyword evidence="3" id="KW-0732">Signal</keyword>
<reference evidence="6 7" key="1">
    <citation type="submission" date="2018-03" db="EMBL/GenBank/DDBJ databases">
        <title>Phenotypic and genomic properties of Cyclonatronum proteinivorum gen. nov., sp. nov., a haloalkaliphilic bacteroidete from soda lakes possessing Na+-translocating rhodopsin.</title>
        <authorList>
            <person name="Toshchakov S.V."/>
            <person name="Korzhenkov A."/>
            <person name="Samarov N.I."/>
            <person name="Kublanov I.V."/>
            <person name="Muntyan M.S."/>
            <person name="Sorokin D.Y."/>
        </authorList>
    </citation>
    <scope>NUCLEOTIDE SEQUENCE [LARGE SCALE GENOMIC DNA]</scope>
    <source>
        <strain evidence="6 7">Omega</strain>
    </source>
</reference>
<dbReference type="EMBL" id="CP027806">
    <property type="protein sequence ID" value="AXJ01373.1"/>
    <property type="molecule type" value="Genomic_DNA"/>
</dbReference>
<dbReference type="NCBIfam" id="TIGR01730">
    <property type="entry name" value="RND_mfp"/>
    <property type="match status" value="1"/>
</dbReference>
<feature type="domain" description="CusB-like beta-barrel" evidence="4">
    <location>
        <begin position="213"/>
        <end position="286"/>
    </location>
</feature>
<dbReference type="SUPFAM" id="SSF111369">
    <property type="entry name" value="HlyD-like secretion proteins"/>
    <property type="match status" value="1"/>
</dbReference>
<dbReference type="OrthoDB" id="9806939at2"/>
<evidence type="ECO:0000259" key="5">
    <source>
        <dbReference type="Pfam" id="PF25973"/>
    </source>
</evidence>
<evidence type="ECO:0000256" key="3">
    <source>
        <dbReference type="SAM" id="SignalP"/>
    </source>
</evidence>
<feature type="signal peptide" evidence="3">
    <location>
        <begin position="1"/>
        <end position="27"/>
    </location>
</feature>
<sequence length="361" mass="39070">MHFIHTNKSFLLISALIMAGLILQACGASPETTPQETPLAVQTELAGTEVSIVTHSFPASAISAQEARLSTIVMGTITMLDVNEGDRVSRGQVIARINDNQIRAQLMQIQAAKMQAAAGYELAAAAFRRITNLYEQESATRHELDEATAGYNMAKAQLEMLEASEQEVQEMLAYTVIRAPFEGVVSRKFMRAGDLAAPGQPVVTLSSPGLLKIRAHLPENLIRELTAGETIRYSVPAAGIEMDSVPLTRVNSSGDQMSRQFSAEAVLPDAHESGIRPGMFATLHLSISDEPAIFVPQSALVHRGQLTGLYAVTESGQAVLRWVRTGRAHEGRVEIVSGLRSGERYISVLDTPVRQGQRVSL</sequence>
<organism evidence="6 7">
    <name type="scientific">Cyclonatronum proteinivorum</name>
    <dbReference type="NCBI Taxonomy" id="1457365"/>
    <lineage>
        <taxon>Bacteria</taxon>
        <taxon>Pseudomonadati</taxon>
        <taxon>Balneolota</taxon>
        <taxon>Balneolia</taxon>
        <taxon>Balneolales</taxon>
        <taxon>Cyclonatronaceae</taxon>
        <taxon>Cyclonatronum</taxon>
    </lineage>
</organism>
<dbReference type="PANTHER" id="PTHR30469:SF15">
    <property type="entry name" value="HLYD FAMILY OF SECRETION PROTEINS"/>
    <property type="match status" value="1"/>
</dbReference>
<dbReference type="InterPro" id="IPR006143">
    <property type="entry name" value="RND_pump_MFP"/>
</dbReference>
<dbReference type="InterPro" id="IPR058792">
    <property type="entry name" value="Beta-barrel_RND_2"/>
</dbReference>
<dbReference type="Pfam" id="PF25954">
    <property type="entry name" value="Beta-barrel_RND_2"/>
    <property type="match status" value="1"/>
</dbReference>
<protein>
    <submittedName>
        <fullName evidence="6">RND family efflux transporter, MFP subunit</fullName>
    </submittedName>
</protein>
<evidence type="ECO:0000313" key="6">
    <source>
        <dbReference type="EMBL" id="AXJ01373.1"/>
    </source>
</evidence>
<feature type="chain" id="PRO_5016708448" evidence="3">
    <location>
        <begin position="28"/>
        <end position="361"/>
    </location>
</feature>
<dbReference type="GO" id="GO:0015562">
    <property type="term" value="F:efflux transmembrane transporter activity"/>
    <property type="evidence" value="ECO:0007669"/>
    <property type="project" value="TreeGrafter"/>
</dbReference>
<evidence type="ECO:0000256" key="2">
    <source>
        <dbReference type="SAM" id="Coils"/>
    </source>
</evidence>
<dbReference type="Pfam" id="PF25973">
    <property type="entry name" value="BSH_CzcB"/>
    <property type="match status" value="1"/>
</dbReference>
<evidence type="ECO:0000259" key="4">
    <source>
        <dbReference type="Pfam" id="PF25954"/>
    </source>
</evidence>
<dbReference type="RefSeq" id="WP_124245590.1">
    <property type="nucleotide sequence ID" value="NZ_CP027806.1"/>
</dbReference>
<dbReference type="KEGG" id="cprv:CYPRO_2124"/>
<dbReference type="InterPro" id="IPR058647">
    <property type="entry name" value="BSH_CzcB-like"/>
</dbReference>
<comment type="similarity">
    <text evidence="1">Belongs to the membrane fusion protein (MFP) (TC 8.A.1) family.</text>
</comment>
<feature type="coiled-coil region" evidence="2">
    <location>
        <begin position="144"/>
        <end position="171"/>
    </location>
</feature>
<keyword evidence="2" id="KW-0175">Coiled coil</keyword>
<dbReference type="PANTHER" id="PTHR30469">
    <property type="entry name" value="MULTIDRUG RESISTANCE PROTEIN MDTA"/>
    <property type="match status" value="1"/>
</dbReference>
<proteinExistence type="inferred from homology"/>
<keyword evidence="7" id="KW-1185">Reference proteome</keyword>
<dbReference type="Proteomes" id="UP000254808">
    <property type="component" value="Chromosome"/>
</dbReference>
<dbReference type="Gene3D" id="1.10.287.470">
    <property type="entry name" value="Helix hairpin bin"/>
    <property type="match status" value="1"/>
</dbReference>
<dbReference type="AlphaFoldDB" id="A0A345ULM1"/>
<dbReference type="Gene3D" id="2.40.420.20">
    <property type="match status" value="1"/>
</dbReference>
<evidence type="ECO:0000256" key="1">
    <source>
        <dbReference type="ARBA" id="ARBA00009477"/>
    </source>
</evidence>
<gene>
    <name evidence="6" type="ORF">CYPRO_2124</name>
</gene>
<accession>A0A345ULM1</accession>
<name>A0A345ULM1_9BACT</name>
<dbReference type="Gene3D" id="2.40.50.100">
    <property type="match status" value="1"/>
</dbReference>